<gene>
    <name evidence="4" type="ORF">HFQ381_LOCUS27900</name>
    <name evidence="2" type="ORF">LUA448_LOCUS23865</name>
    <name evidence="1" type="ORF">TIS948_LOCUS18606</name>
    <name evidence="3" type="ORF">UJA718_LOCUS21944</name>
</gene>
<protein>
    <submittedName>
        <fullName evidence="2">Uncharacterized protein</fullName>
    </submittedName>
</protein>
<dbReference type="EMBL" id="CAJOBP010004399">
    <property type="protein sequence ID" value="CAF4439065.1"/>
    <property type="molecule type" value="Genomic_DNA"/>
</dbReference>
<dbReference type="EMBL" id="CAJNYD010003111">
    <property type="protein sequence ID" value="CAF3478463.1"/>
    <property type="molecule type" value="Genomic_DNA"/>
</dbReference>
<evidence type="ECO:0000313" key="1">
    <source>
        <dbReference type="EMBL" id="CAF3303912.1"/>
    </source>
</evidence>
<dbReference type="AlphaFoldDB" id="A0A818FT25"/>
<dbReference type="Proteomes" id="UP000663851">
    <property type="component" value="Unassembled WGS sequence"/>
</dbReference>
<organism evidence="2 5">
    <name type="scientific">Rotaria socialis</name>
    <dbReference type="NCBI Taxonomy" id="392032"/>
    <lineage>
        <taxon>Eukaryota</taxon>
        <taxon>Metazoa</taxon>
        <taxon>Spiralia</taxon>
        <taxon>Gnathifera</taxon>
        <taxon>Rotifera</taxon>
        <taxon>Eurotatoria</taxon>
        <taxon>Bdelloidea</taxon>
        <taxon>Philodinida</taxon>
        <taxon>Philodinidae</taxon>
        <taxon>Rotaria</taxon>
    </lineage>
</organism>
<evidence type="ECO:0000313" key="4">
    <source>
        <dbReference type="EMBL" id="CAF4502852.1"/>
    </source>
</evidence>
<sequence length="163" mass="19211">MMGTKQDYYIKGSNYKSVFNGAFTKMQIYKASENKSYTLTSKNDTLYWEDYSTNKDEAVKYELQKNKETILGIACDVLIVEAKKSKTYFYFNSKYNIDPELFKRHNYGNWYFTISKTKALPLKTVYETDQFILTSTATEIKELKLKDSLFEIIDKKKTAKAFW</sequence>
<evidence type="ECO:0000313" key="2">
    <source>
        <dbReference type="EMBL" id="CAF3478463.1"/>
    </source>
</evidence>
<dbReference type="Proteomes" id="UP000663873">
    <property type="component" value="Unassembled WGS sequence"/>
</dbReference>
<accession>A0A818FT25</accession>
<dbReference type="Proteomes" id="UP000663825">
    <property type="component" value="Unassembled WGS sequence"/>
</dbReference>
<dbReference type="EMBL" id="CAJNXB010003261">
    <property type="protein sequence ID" value="CAF3303912.1"/>
    <property type="molecule type" value="Genomic_DNA"/>
</dbReference>
<evidence type="ECO:0000313" key="3">
    <source>
        <dbReference type="EMBL" id="CAF4439065.1"/>
    </source>
</evidence>
<dbReference type="Proteomes" id="UP000663833">
    <property type="component" value="Unassembled WGS sequence"/>
</dbReference>
<keyword evidence="6" id="KW-1185">Reference proteome</keyword>
<reference evidence="2" key="1">
    <citation type="submission" date="2021-02" db="EMBL/GenBank/DDBJ databases">
        <authorList>
            <person name="Nowell W R."/>
        </authorList>
    </citation>
    <scope>NUCLEOTIDE SEQUENCE</scope>
</reference>
<evidence type="ECO:0000313" key="6">
    <source>
        <dbReference type="Proteomes" id="UP000663873"/>
    </source>
</evidence>
<evidence type="ECO:0000313" key="5">
    <source>
        <dbReference type="Proteomes" id="UP000663833"/>
    </source>
</evidence>
<comment type="caution">
    <text evidence="2">The sequence shown here is derived from an EMBL/GenBank/DDBJ whole genome shotgun (WGS) entry which is preliminary data.</text>
</comment>
<dbReference type="EMBL" id="CAJOBO010003771">
    <property type="protein sequence ID" value="CAF4502852.1"/>
    <property type="molecule type" value="Genomic_DNA"/>
</dbReference>
<name>A0A818FT25_9BILA</name>
<proteinExistence type="predicted"/>